<feature type="compositionally biased region" description="Pro residues" evidence="1">
    <location>
        <begin position="173"/>
        <end position="185"/>
    </location>
</feature>
<evidence type="ECO:0000256" key="1">
    <source>
        <dbReference type="SAM" id="MobiDB-lite"/>
    </source>
</evidence>
<name>A0A2R4WRZ3_9HYPH</name>
<sequence>MATATIQTQRVDLSALFRDAWRLARAGAIASACSVRLCLGNGLRMAWARARAALARRAAAAALRELIADNDRLMLETQSEIDAGWGIFAPSPEELRAQLARLHDHGIAMRDELAELEGAAAAPQQADGGAPEPVEPSAPAPVQLCLIAHIASLPPVPPAQRVIEEAREAEPTPVVPQPEPAPAPEPDLSTVEGLAAVLVGRRVVMPLMGWDAPYEVTGVERWESNDGKLVRDYVNLDVTGVKPSKGPVKLYVDRKGCGRGPFLDTKAGRAYWAYGFLCNSGSKHCNADAIVREILAPIAL</sequence>
<dbReference type="AlphaFoldDB" id="A0A2R4WRZ3"/>
<dbReference type="RefSeq" id="WP_099956060.1">
    <property type="nucleotide sequence ID" value="NZ_CP028843.1"/>
</dbReference>
<dbReference type="EMBL" id="CP028843">
    <property type="protein sequence ID" value="AWB24320.1"/>
    <property type="molecule type" value="Genomic_DNA"/>
</dbReference>
<reference evidence="2 3" key="1">
    <citation type="submission" date="2018-04" db="EMBL/GenBank/DDBJ databases">
        <title>Methylobacterium sp. PR1016A genome.</title>
        <authorList>
            <person name="Park W."/>
        </authorList>
    </citation>
    <scope>NUCLEOTIDE SEQUENCE [LARGE SCALE GENOMIC DNA]</scope>
    <source>
        <strain evidence="2 3">PR1016A</strain>
    </source>
</reference>
<gene>
    <name evidence="2" type="ORF">DA075_28460</name>
</gene>
<dbReference type="KEGG" id="mee:DA075_28460"/>
<evidence type="ECO:0000313" key="2">
    <source>
        <dbReference type="EMBL" id="AWB24320.1"/>
    </source>
</evidence>
<accession>A0A2R4WRZ3</accession>
<dbReference type="OrthoDB" id="9826980at2"/>
<feature type="region of interest" description="Disordered" evidence="1">
    <location>
        <begin position="167"/>
        <end position="187"/>
    </location>
</feature>
<keyword evidence="3" id="KW-1185">Reference proteome</keyword>
<dbReference type="Proteomes" id="UP000244755">
    <property type="component" value="Chromosome 1"/>
</dbReference>
<organism evidence="2 3">
    <name type="scientific">Methylobacterium currus</name>
    <dbReference type="NCBI Taxonomy" id="2051553"/>
    <lineage>
        <taxon>Bacteria</taxon>
        <taxon>Pseudomonadati</taxon>
        <taxon>Pseudomonadota</taxon>
        <taxon>Alphaproteobacteria</taxon>
        <taxon>Hyphomicrobiales</taxon>
        <taxon>Methylobacteriaceae</taxon>
        <taxon>Methylobacterium</taxon>
    </lineage>
</organism>
<protein>
    <submittedName>
        <fullName evidence="2">Uncharacterized protein</fullName>
    </submittedName>
</protein>
<proteinExistence type="predicted"/>
<evidence type="ECO:0000313" key="3">
    <source>
        <dbReference type="Proteomes" id="UP000244755"/>
    </source>
</evidence>